<name>A0A160T3P7_9CHLR</name>
<evidence type="ECO:0000313" key="7">
    <source>
        <dbReference type="Proteomes" id="UP000215027"/>
    </source>
</evidence>
<gene>
    <name evidence="6" type="ORF">CFX0092_A2071</name>
</gene>
<keyword evidence="5" id="KW-1133">Transmembrane helix</keyword>
<dbReference type="OrthoDB" id="9794828at2"/>
<dbReference type="Pfam" id="PF03100">
    <property type="entry name" value="CcmE"/>
    <property type="match status" value="1"/>
</dbReference>
<keyword evidence="2" id="KW-0408">Iron</keyword>
<dbReference type="Gene3D" id="2.40.50.140">
    <property type="entry name" value="Nucleic acid-binding proteins"/>
    <property type="match status" value="1"/>
</dbReference>
<dbReference type="SUPFAM" id="SSF82093">
    <property type="entry name" value="Heme chaperone CcmE"/>
    <property type="match status" value="1"/>
</dbReference>
<dbReference type="KEGG" id="pbf:CFX0092_A2071"/>
<dbReference type="GO" id="GO:0020037">
    <property type="term" value="F:heme binding"/>
    <property type="evidence" value="ECO:0007669"/>
    <property type="project" value="InterPro"/>
</dbReference>
<keyword evidence="3" id="KW-0201">Cytochrome c-type biogenesis</keyword>
<evidence type="ECO:0000256" key="2">
    <source>
        <dbReference type="ARBA" id="ARBA00022617"/>
    </source>
</evidence>
<accession>A0A160T3P7</accession>
<comment type="subcellular location">
    <subcellularLocation>
        <location evidence="1">Membrane</location>
    </subcellularLocation>
</comment>
<dbReference type="GO" id="GO:0017003">
    <property type="term" value="P:protein-heme linkage"/>
    <property type="evidence" value="ECO:0007669"/>
    <property type="project" value="InterPro"/>
</dbReference>
<keyword evidence="7" id="KW-1185">Reference proteome</keyword>
<feature type="transmembrane region" description="Helical" evidence="5">
    <location>
        <begin position="23"/>
        <end position="41"/>
    </location>
</feature>
<organism evidence="6 7">
    <name type="scientific">Candidatus Promineifilum breve</name>
    <dbReference type="NCBI Taxonomy" id="1806508"/>
    <lineage>
        <taxon>Bacteria</taxon>
        <taxon>Bacillati</taxon>
        <taxon>Chloroflexota</taxon>
        <taxon>Ardenticatenia</taxon>
        <taxon>Candidatus Promineifilales</taxon>
        <taxon>Candidatus Promineifilaceae</taxon>
        <taxon>Candidatus Promineifilum</taxon>
    </lineage>
</organism>
<keyword evidence="2" id="KW-0349">Heme</keyword>
<evidence type="ECO:0000313" key="6">
    <source>
        <dbReference type="EMBL" id="CUS03949.2"/>
    </source>
</evidence>
<keyword evidence="5" id="KW-0812">Transmembrane</keyword>
<dbReference type="GO" id="GO:0017004">
    <property type="term" value="P:cytochrome complex assembly"/>
    <property type="evidence" value="ECO:0007669"/>
    <property type="project" value="UniProtKB-KW"/>
</dbReference>
<dbReference type="InterPro" id="IPR004329">
    <property type="entry name" value="CcmE"/>
</dbReference>
<evidence type="ECO:0000256" key="4">
    <source>
        <dbReference type="ARBA" id="ARBA00023136"/>
    </source>
</evidence>
<dbReference type="EMBL" id="LN890655">
    <property type="protein sequence ID" value="CUS03949.2"/>
    <property type="molecule type" value="Genomic_DNA"/>
</dbReference>
<evidence type="ECO:0008006" key="8">
    <source>
        <dbReference type="Google" id="ProtNLM"/>
    </source>
</evidence>
<dbReference type="AlphaFoldDB" id="A0A160T3P7"/>
<sequence>MADVSWQNSDESLILERPRRNRLMFVVGGVVLIAAVVYLVVNAMSGNTQLYKTVGEFYAEQDRLVGRDLRVAGWVIGDTIQYTQIDAHNSRLEFDIVDDLNNPGQRLHVVAFNEPKPDLLQNEAQALVEGSADATGTFNANPGGLMLKCPTRYEEMDPAGHPDSVSITD</sequence>
<dbReference type="InterPro" id="IPR012340">
    <property type="entry name" value="NA-bd_OB-fold"/>
</dbReference>
<keyword evidence="2" id="KW-0479">Metal-binding</keyword>
<dbReference type="Proteomes" id="UP000215027">
    <property type="component" value="Chromosome I"/>
</dbReference>
<dbReference type="InterPro" id="IPR036127">
    <property type="entry name" value="CcmE-like_sf"/>
</dbReference>
<reference evidence="6" key="1">
    <citation type="submission" date="2016-01" db="EMBL/GenBank/DDBJ databases">
        <authorList>
            <person name="Mcilroy J.S."/>
            <person name="Karst M S."/>
            <person name="Albertsen M."/>
        </authorList>
    </citation>
    <scope>NUCLEOTIDE SEQUENCE</scope>
    <source>
        <strain evidence="6">Cfx-K</strain>
    </source>
</reference>
<evidence type="ECO:0000256" key="3">
    <source>
        <dbReference type="ARBA" id="ARBA00022748"/>
    </source>
</evidence>
<evidence type="ECO:0000256" key="1">
    <source>
        <dbReference type="ARBA" id="ARBA00004370"/>
    </source>
</evidence>
<dbReference type="RefSeq" id="WP_095043362.1">
    <property type="nucleotide sequence ID" value="NZ_LN890655.1"/>
</dbReference>
<evidence type="ECO:0000256" key="5">
    <source>
        <dbReference type="SAM" id="Phobius"/>
    </source>
</evidence>
<keyword evidence="4 5" id="KW-0472">Membrane</keyword>
<protein>
    <recommendedName>
        <fullName evidence="8">Cytochrome c-type biogenesis protein CcmE</fullName>
    </recommendedName>
</protein>
<proteinExistence type="predicted"/>
<dbReference type="GO" id="GO:0005886">
    <property type="term" value="C:plasma membrane"/>
    <property type="evidence" value="ECO:0007669"/>
    <property type="project" value="InterPro"/>
</dbReference>